<evidence type="ECO:0000313" key="8">
    <source>
        <dbReference type="EMBL" id="PWN36938.1"/>
    </source>
</evidence>
<gene>
    <name evidence="8" type="ORF">FA14DRAFT_159218</name>
</gene>
<dbReference type="AlphaFoldDB" id="A0A316VIQ5"/>
<comment type="catalytic activity">
    <reaction evidence="5">
        <text>pretRNA = a 3'-half-tRNA molecule with a 5'-OH end + a 5'-half-tRNA molecule with a 2',3'-cyclic phosphate end + an intron with a 2',3'-cyclic phosphate and a 5'-hydroxyl terminus.</text>
        <dbReference type="EC" id="4.6.1.16"/>
    </reaction>
</comment>
<evidence type="ECO:0000256" key="1">
    <source>
        <dbReference type="ARBA" id="ARBA00008078"/>
    </source>
</evidence>
<dbReference type="InterPro" id="IPR006677">
    <property type="entry name" value="tRNA_intron_Endonuc_cat-like"/>
</dbReference>
<keyword evidence="8" id="KW-0255">Endonuclease</keyword>
<evidence type="ECO:0000256" key="6">
    <source>
        <dbReference type="SAM" id="MobiDB-lite"/>
    </source>
</evidence>
<dbReference type="SUPFAM" id="SSF53032">
    <property type="entry name" value="tRNA-intron endonuclease catalytic domain-like"/>
    <property type="match status" value="1"/>
</dbReference>
<dbReference type="Proteomes" id="UP000245771">
    <property type="component" value="Unassembled WGS sequence"/>
</dbReference>
<dbReference type="InParanoid" id="A0A316VIQ5"/>
<reference evidence="8 9" key="1">
    <citation type="journal article" date="2018" name="Mol. Biol. Evol.">
        <title>Broad Genomic Sampling Reveals a Smut Pathogenic Ancestry of the Fungal Clade Ustilaginomycotina.</title>
        <authorList>
            <person name="Kijpornyongpan T."/>
            <person name="Mondo S.J."/>
            <person name="Barry K."/>
            <person name="Sandor L."/>
            <person name="Lee J."/>
            <person name="Lipzen A."/>
            <person name="Pangilinan J."/>
            <person name="LaButti K."/>
            <person name="Hainaut M."/>
            <person name="Henrissat B."/>
            <person name="Grigoriev I.V."/>
            <person name="Spatafora J.W."/>
            <person name="Aime M.C."/>
        </authorList>
    </citation>
    <scope>NUCLEOTIDE SEQUENCE [LARGE SCALE GENOMIC DNA]</scope>
    <source>
        <strain evidence="8 9">MCA 3882</strain>
    </source>
</reference>
<keyword evidence="4" id="KW-0456">Lyase</keyword>
<name>A0A316VIQ5_9BASI</name>
<comment type="similarity">
    <text evidence="1">Belongs to the tRNA-intron endonuclease family.</text>
</comment>
<protein>
    <recommendedName>
        <fullName evidence="2">tRNA-intron lyase</fullName>
        <ecNumber evidence="2">4.6.1.16</ecNumber>
    </recommendedName>
</protein>
<keyword evidence="8" id="KW-0540">Nuclease</keyword>
<evidence type="ECO:0000313" key="9">
    <source>
        <dbReference type="Proteomes" id="UP000245771"/>
    </source>
</evidence>
<organism evidence="8 9">
    <name type="scientific">Meira miltonrushii</name>
    <dbReference type="NCBI Taxonomy" id="1280837"/>
    <lineage>
        <taxon>Eukaryota</taxon>
        <taxon>Fungi</taxon>
        <taxon>Dikarya</taxon>
        <taxon>Basidiomycota</taxon>
        <taxon>Ustilaginomycotina</taxon>
        <taxon>Exobasidiomycetes</taxon>
        <taxon>Exobasidiales</taxon>
        <taxon>Brachybasidiaceae</taxon>
        <taxon>Meira</taxon>
    </lineage>
</organism>
<dbReference type="GO" id="GO:0003676">
    <property type="term" value="F:nucleic acid binding"/>
    <property type="evidence" value="ECO:0007669"/>
    <property type="project" value="InterPro"/>
</dbReference>
<evidence type="ECO:0000256" key="4">
    <source>
        <dbReference type="ARBA" id="ARBA00023239"/>
    </source>
</evidence>
<dbReference type="STRING" id="1280837.A0A316VIQ5"/>
<proteinExistence type="inferred from homology"/>
<evidence type="ECO:0000256" key="5">
    <source>
        <dbReference type="ARBA" id="ARBA00034031"/>
    </source>
</evidence>
<evidence type="ECO:0000259" key="7">
    <source>
        <dbReference type="Pfam" id="PF01974"/>
    </source>
</evidence>
<feature type="region of interest" description="Disordered" evidence="6">
    <location>
        <begin position="1"/>
        <end position="31"/>
    </location>
</feature>
<keyword evidence="8" id="KW-0378">Hydrolase</keyword>
<feature type="domain" description="tRNA intron endonuclease catalytic" evidence="7">
    <location>
        <begin position="87"/>
        <end position="163"/>
    </location>
</feature>
<dbReference type="CDD" id="cd22363">
    <property type="entry name" value="tRNA-intron_lyase_C"/>
    <property type="match status" value="1"/>
</dbReference>
<dbReference type="EC" id="4.6.1.16" evidence="2"/>
<keyword evidence="9" id="KW-1185">Reference proteome</keyword>
<sequence>MEEGGVNDEDDNSGLFAPPPDNNEDDSAQKNATNEAWKTISHPITIATNSLELPWRIVKVGENAFDTLSGAAKAGLWHYPNTPMQAARCATFEDLRSRGYYMAKGLRFGGDLNVYPGDLLRYHSHFTATIQCKPEQDIPAQELVSAGRLGTAVKKAHLLCTVTLNAPDQDESQIRQARLEGKDDLASVNSWGSVDYFSLTWAGFGT</sequence>
<feature type="compositionally biased region" description="Acidic residues" evidence="6">
    <location>
        <begin position="1"/>
        <end position="12"/>
    </location>
</feature>
<dbReference type="GO" id="GO:0000379">
    <property type="term" value="P:tRNA-type intron splice site recognition and cleavage"/>
    <property type="evidence" value="ECO:0007669"/>
    <property type="project" value="TreeGrafter"/>
</dbReference>
<dbReference type="EMBL" id="KZ819602">
    <property type="protein sequence ID" value="PWN36938.1"/>
    <property type="molecule type" value="Genomic_DNA"/>
</dbReference>
<dbReference type="PANTHER" id="PTHR13070">
    <property type="entry name" value="TRNA-SPLICING ENDONUCLEASE SUBUNIT SEN34-RELATED"/>
    <property type="match status" value="1"/>
</dbReference>
<dbReference type="Pfam" id="PF01974">
    <property type="entry name" value="tRNA_int_endo"/>
    <property type="match status" value="1"/>
</dbReference>
<evidence type="ECO:0000256" key="3">
    <source>
        <dbReference type="ARBA" id="ARBA00022694"/>
    </source>
</evidence>
<dbReference type="RefSeq" id="XP_025357240.1">
    <property type="nucleotide sequence ID" value="XM_025498105.1"/>
</dbReference>
<evidence type="ECO:0000256" key="2">
    <source>
        <dbReference type="ARBA" id="ARBA00012573"/>
    </source>
</evidence>
<keyword evidence="3" id="KW-0819">tRNA processing</keyword>
<dbReference type="Gene3D" id="3.40.1350.10">
    <property type="match status" value="1"/>
</dbReference>
<dbReference type="InterPro" id="IPR036167">
    <property type="entry name" value="tRNA_intron_Endo_cat-like_sf"/>
</dbReference>
<dbReference type="GO" id="GO:0005634">
    <property type="term" value="C:nucleus"/>
    <property type="evidence" value="ECO:0007669"/>
    <property type="project" value="UniProtKB-ARBA"/>
</dbReference>
<dbReference type="OrthoDB" id="48041at2759"/>
<dbReference type="PANTHER" id="PTHR13070:SF0">
    <property type="entry name" value="TRNA-SPLICING ENDONUCLEASE SUBUNIT SEN34"/>
    <property type="match status" value="1"/>
</dbReference>
<dbReference type="InterPro" id="IPR011856">
    <property type="entry name" value="tRNA_endonuc-like_dom_sf"/>
</dbReference>
<accession>A0A316VIQ5</accession>
<dbReference type="GeneID" id="37019886"/>
<dbReference type="GO" id="GO:0000213">
    <property type="term" value="F:tRNA-intron lyase activity"/>
    <property type="evidence" value="ECO:0007669"/>
    <property type="project" value="UniProtKB-EC"/>
</dbReference>